<keyword evidence="2" id="KW-0964">Secreted</keyword>
<reference evidence="4 5" key="1">
    <citation type="submission" date="2021-01" db="EMBL/GenBank/DDBJ databases">
        <title>Belnapia mucosa sp. nov. and Belnapia arida sp. nov., isolated from the Tabernas Desert (Almeria, Spain).</title>
        <authorList>
            <person name="Molina-Menor E."/>
            <person name="Vidal-Verdu A."/>
            <person name="Calonge A."/>
            <person name="Satari L."/>
            <person name="Pereto J."/>
            <person name="Porcar M."/>
        </authorList>
    </citation>
    <scope>NUCLEOTIDE SEQUENCE [LARGE SCALE GENOMIC DNA]</scope>
    <source>
        <strain evidence="4 5">T18</strain>
    </source>
</reference>
<dbReference type="Gene3D" id="2.150.10.10">
    <property type="entry name" value="Serralysin-like metalloprotease, C-terminal"/>
    <property type="match status" value="11"/>
</dbReference>
<dbReference type="PANTHER" id="PTHR38340">
    <property type="entry name" value="S-LAYER PROTEIN"/>
    <property type="match status" value="1"/>
</dbReference>
<comment type="caution">
    <text evidence="4">The sequence shown here is derived from an EMBL/GenBank/DDBJ whole genome shotgun (WGS) entry which is preliminary data.</text>
</comment>
<dbReference type="InterPro" id="IPR018247">
    <property type="entry name" value="EF_Hand_1_Ca_BS"/>
</dbReference>
<dbReference type="Proteomes" id="UP000660885">
    <property type="component" value="Unassembled WGS sequence"/>
</dbReference>
<evidence type="ECO:0000313" key="4">
    <source>
        <dbReference type="EMBL" id="MBL6080681.1"/>
    </source>
</evidence>
<gene>
    <name evidence="4" type="ORF">JMJ56_21930</name>
</gene>
<proteinExistence type="predicted"/>
<dbReference type="RefSeq" id="WP_202833913.1">
    <property type="nucleotide sequence ID" value="NZ_JAETWB010000016.1"/>
</dbReference>
<evidence type="ECO:0000256" key="3">
    <source>
        <dbReference type="SAM" id="MobiDB-lite"/>
    </source>
</evidence>
<dbReference type="PRINTS" id="PR00313">
    <property type="entry name" value="CABNDNGRPT"/>
</dbReference>
<dbReference type="InterPro" id="IPR050557">
    <property type="entry name" value="RTX_toxin/Mannuronan_C5-epim"/>
</dbReference>
<accession>A0ABS1UBP8</accession>
<dbReference type="InterPro" id="IPR011049">
    <property type="entry name" value="Serralysin-like_metalloprot_C"/>
</dbReference>
<keyword evidence="5" id="KW-1185">Reference proteome</keyword>
<organism evidence="4 5">
    <name type="scientific">Belnapia arida</name>
    <dbReference type="NCBI Taxonomy" id="2804533"/>
    <lineage>
        <taxon>Bacteria</taxon>
        <taxon>Pseudomonadati</taxon>
        <taxon>Pseudomonadota</taxon>
        <taxon>Alphaproteobacteria</taxon>
        <taxon>Acetobacterales</taxon>
        <taxon>Roseomonadaceae</taxon>
        <taxon>Belnapia</taxon>
    </lineage>
</organism>
<name>A0ABS1UBP8_9PROT</name>
<dbReference type="InterPro" id="IPR018511">
    <property type="entry name" value="Hemolysin-typ_Ca-bd_CS"/>
</dbReference>
<protein>
    <recommendedName>
        <fullName evidence="6">Ca2+-binding protein, RTX toxin-related</fullName>
    </recommendedName>
</protein>
<evidence type="ECO:0008006" key="6">
    <source>
        <dbReference type="Google" id="ProtNLM"/>
    </source>
</evidence>
<feature type="compositionally biased region" description="Gly residues" evidence="3">
    <location>
        <begin position="1252"/>
        <end position="1270"/>
    </location>
</feature>
<dbReference type="Pfam" id="PF00353">
    <property type="entry name" value="HemolysinCabind"/>
    <property type="match status" value="20"/>
</dbReference>
<feature type="region of interest" description="Disordered" evidence="3">
    <location>
        <begin position="1252"/>
        <end position="1344"/>
    </location>
</feature>
<dbReference type="SUPFAM" id="SSF51120">
    <property type="entry name" value="beta-Roll"/>
    <property type="match status" value="12"/>
</dbReference>
<comment type="subcellular location">
    <subcellularLocation>
        <location evidence="1">Secreted</location>
    </subcellularLocation>
</comment>
<dbReference type="PANTHER" id="PTHR38340:SF1">
    <property type="entry name" value="S-LAYER PROTEIN"/>
    <property type="match status" value="1"/>
</dbReference>
<dbReference type="InterPro" id="IPR001343">
    <property type="entry name" value="Hemolysn_Ca-bd"/>
</dbReference>
<sequence length="1712" mass="165848">MATLTGTAGADLLQGTEWADSLAGLGGDDTLVGGAGSDTLDGGAGIDRAVIDRSVSTAAITLYMLAPGLVSQIAGTSVTGVEHLSFTAGSGHDGLVGGAGNDSLAGGAGNDALQGLAGADTLLGGDGMDTLHGGAGADLLTGGAGADRFILQGSGGLDSSLAAPDRIADFNAGDGDLLVLRGEAIGTGLLPLATGSFGLSGGASLPVGFGGALAARVAPAAGMALPDATGGQGLTLYWQPGHAAGGWLLLDLDGDGLLGTADLVVRFDLPTGQAIGAGSFVAGTFSTLGTAGADSLAGTAGADRLHGFAGADVLAGLDGDDTLLGGDGTDGLLGGAGFDSLVGGEGEDALDGGDGTDVLDGGNGDDGLVGGAGDDLLLGGAGNDWLRGGDGDDSLQGGLGADRLEGGPGADALLLQGMGQVSWSTLAAMDTVIGFNRADGDRLRISNAWFGRADGSGADAGLYAAADGIARPLVFSGSIGAPVTAPAEGMALPAQRLDAYQAYWQPGQEGGGWLVLDLDRNGRLDATDLVVRIEGVGTLGTADFVEGSFLRLDGGYLVAGTPADDSLQGGSLAETFLGSLGNDRIAGGAGAGNALSYAGLAGPVAVTLAGTAAGMAVKPGGGVDSFTGIQVIAGTAGADTLDAGGATAGFFALSLEGRAGADRIIGNRTTTVQVSYGASPAAALIDLQGGTAQDGWGSIDALVDIRRVAALSAHGDTVLGTAWEDVFLSGQSGNKSFDGRAGQDEWRYAGDGAITVMLTTTTVRGFVQGPYVLKPGGTDRLTSIEIVTAGAGNDSLHGSAADERFGGGAGDDTIDGAGGFDTVSYDTGGLATQGVVADLTAGFGQDQWGGTDVLRNVEFLWGSALGDDLTGLAIGAHAWLRGLAGNDTLRAPAAGTWVGADYAGDPGAIDADLAAGMVRDGWGGIDRLVSIGLIRGSAFADTIAGGAGAGTLIGGLGDDTYSIGPGDQVVEAPGEGFDTVIADRPYALPADVEALVLANLAGSSANGWGNGLDNTMVSQAGADAMDGGGGQDTLRGGDGADTLYGSDGDDLLAGEAGNDALLAGPGGDTLLGGEGDDVIISEADGRFTGTLLLDTGEAAPRVIALADIGTPADSIDGGAGYDRWGPGSIGMLLDLRAAPGAMLGMEEINGSAGNDVLLLAAGQPTAALSGGAGDDTLSGSGSGDWIYGGDGDDLVAGQGGDDSLHGGMGKDRLIGGAGADRLDGGDGDDLLDGGAGADAQYGGIGADTLRGGAEGDWLDGGDGGDSLSGGDGEDRLAGGLGDDTLLGDAGADQLDGGDGSDRLEGGDGADALLGGAGGDTVQGGAGNDRLDGQAGRDSLEGGLGDDTLVSTDWDALLDGGEDNDLALIDRSAFGAGLVLDMAVGRLTDGAHVTLLRGIERLDVTGGAGADSLAGGAGDDTLDGGAGVDRLAGGVGHDLYHVDSAGDRVLEAAGEGRDTVVAAIDTVLPAHVEALVLAAGALRGTGNALANLITGNDAPNILGGGAGDDTLAGGGGMDRLLGGDGDDLLDGASGLGEMDWLAGGAGHDTYRVDSVADQVVEAAGGGIDAVFVDIAGGSYVLPSNAERLVLLGTTRIGQGNALDNVITGNAAANWLMGGAGGDTLDGGGGNDVLLGGTGADLFLFAPGGGADRIGDFTPGVDHIRLGGVAGFTAVLAAAADRPGGVVIDLGEGHSLTLAGFARSALSAGDFLFG</sequence>
<evidence type="ECO:0000256" key="1">
    <source>
        <dbReference type="ARBA" id="ARBA00004613"/>
    </source>
</evidence>
<feature type="compositionally biased region" description="Gly residues" evidence="3">
    <location>
        <begin position="1314"/>
        <end position="1326"/>
    </location>
</feature>
<dbReference type="EMBL" id="JAETWB010000016">
    <property type="protein sequence ID" value="MBL6080681.1"/>
    <property type="molecule type" value="Genomic_DNA"/>
</dbReference>
<feature type="compositionally biased region" description="Low complexity" evidence="3">
    <location>
        <begin position="1282"/>
        <end position="1294"/>
    </location>
</feature>
<evidence type="ECO:0000313" key="5">
    <source>
        <dbReference type="Proteomes" id="UP000660885"/>
    </source>
</evidence>
<evidence type="ECO:0000256" key="2">
    <source>
        <dbReference type="ARBA" id="ARBA00022525"/>
    </source>
</evidence>
<dbReference type="PROSITE" id="PS00018">
    <property type="entry name" value="EF_HAND_1"/>
    <property type="match status" value="1"/>
</dbReference>
<dbReference type="PROSITE" id="PS00330">
    <property type="entry name" value="HEMOLYSIN_CALCIUM"/>
    <property type="match status" value="19"/>
</dbReference>